<keyword evidence="17" id="KW-1185">Reference proteome</keyword>
<evidence type="ECO:0000256" key="1">
    <source>
        <dbReference type="ARBA" id="ARBA00001936"/>
    </source>
</evidence>
<feature type="transmembrane region" description="Helical" evidence="15">
    <location>
        <begin position="12"/>
        <end position="32"/>
    </location>
</feature>
<protein>
    <recommendedName>
        <fullName evidence="15">Hexosyltransferase</fullName>
        <ecNumber evidence="15">2.4.1.-</ecNumber>
    </recommendedName>
</protein>
<keyword evidence="6 15" id="KW-0328">Glycosyltransferase</keyword>
<evidence type="ECO:0000256" key="8">
    <source>
        <dbReference type="ARBA" id="ARBA00022692"/>
    </source>
</evidence>
<proteinExistence type="inferred from homology"/>
<comment type="caution">
    <text evidence="16">The sequence shown here is derived from an EMBL/GenBank/DDBJ whole genome shotgun (WGS) entry which is preliminary data.</text>
</comment>
<dbReference type="FunFam" id="3.90.550.50:FF:000018">
    <property type="entry name" value="Hexosyltransferase"/>
    <property type="match status" value="1"/>
</dbReference>
<sequence>MMKYQRSKMKILNYVLYILSFILGSTITLFFISIEDRDGLGDGDVFAKLKHKVSLQNISNRYFLLILIISKPDNIERRDTIRNTWLQFVKDDSSVKPFFVIGAGGLNADQQLKLKEEYSENKDILSLTSIPDSYGNLTSKILSSFVLLEKEYTFKFLLKCDDDSFVQASAITKELKTTYRDEEYLYWGYFDGRAHVKRSGKWKEEDWFLCDRYLPYALGGGYVLSEPLVKFIARNAELLK</sequence>
<evidence type="ECO:0000256" key="9">
    <source>
        <dbReference type="ARBA" id="ARBA00022968"/>
    </source>
</evidence>
<evidence type="ECO:0000256" key="2">
    <source>
        <dbReference type="ARBA" id="ARBA00004323"/>
    </source>
</evidence>
<name>A0A482XDI8_LAOST</name>
<evidence type="ECO:0000256" key="3">
    <source>
        <dbReference type="ARBA" id="ARBA00004840"/>
    </source>
</evidence>
<dbReference type="Proteomes" id="UP000291343">
    <property type="component" value="Unassembled WGS sequence"/>
</dbReference>
<evidence type="ECO:0000256" key="12">
    <source>
        <dbReference type="ARBA" id="ARBA00023136"/>
    </source>
</evidence>
<comment type="subcellular location">
    <subcellularLocation>
        <location evidence="2 15">Golgi apparatus membrane</location>
        <topology evidence="2 15">Single-pass type II membrane protein</topology>
    </subcellularLocation>
</comment>
<keyword evidence="12 15" id="KW-0472">Membrane</keyword>
<dbReference type="EC" id="2.4.1.-" evidence="15"/>
<dbReference type="OrthoDB" id="1158011at2759"/>
<accession>A0A482XDI8</accession>
<dbReference type="Pfam" id="PF01762">
    <property type="entry name" value="Galactosyl_T"/>
    <property type="match status" value="1"/>
</dbReference>
<dbReference type="GO" id="GO:0006024">
    <property type="term" value="P:glycosaminoglycan biosynthetic process"/>
    <property type="evidence" value="ECO:0007669"/>
    <property type="project" value="UniProtKB-ARBA"/>
</dbReference>
<evidence type="ECO:0000313" key="16">
    <source>
        <dbReference type="EMBL" id="RZF44055.1"/>
    </source>
</evidence>
<keyword evidence="14" id="KW-0464">Manganese</keyword>
<dbReference type="InParanoid" id="A0A482XDI8"/>
<dbReference type="FunCoup" id="A0A482XDI8">
    <property type="interactions" value="164"/>
</dbReference>
<dbReference type="PANTHER" id="PTHR11214:SF3">
    <property type="entry name" value="BETA-1,3-GALACTOSYLTRANSFERASE 6"/>
    <property type="match status" value="1"/>
</dbReference>
<keyword evidence="11 15" id="KW-0333">Golgi apparatus</keyword>
<dbReference type="SMR" id="A0A482XDI8"/>
<keyword evidence="7" id="KW-0808">Transferase</keyword>
<evidence type="ECO:0000256" key="13">
    <source>
        <dbReference type="ARBA" id="ARBA00023180"/>
    </source>
</evidence>
<evidence type="ECO:0000313" key="17">
    <source>
        <dbReference type="Proteomes" id="UP000291343"/>
    </source>
</evidence>
<dbReference type="InterPro" id="IPR002659">
    <property type="entry name" value="Glyco_trans_31"/>
</dbReference>
<keyword evidence="9 15" id="KW-0735">Signal-anchor</keyword>
<evidence type="ECO:0000256" key="15">
    <source>
        <dbReference type="RuleBase" id="RU363063"/>
    </source>
</evidence>
<dbReference type="GO" id="GO:0000139">
    <property type="term" value="C:Golgi membrane"/>
    <property type="evidence" value="ECO:0007669"/>
    <property type="project" value="UniProtKB-SubCell"/>
</dbReference>
<evidence type="ECO:0000256" key="6">
    <source>
        <dbReference type="ARBA" id="ARBA00022676"/>
    </source>
</evidence>
<dbReference type="Gene3D" id="3.90.550.50">
    <property type="match status" value="1"/>
</dbReference>
<evidence type="ECO:0000256" key="11">
    <source>
        <dbReference type="ARBA" id="ARBA00023034"/>
    </source>
</evidence>
<evidence type="ECO:0000256" key="10">
    <source>
        <dbReference type="ARBA" id="ARBA00022989"/>
    </source>
</evidence>
<keyword evidence="13" id="KW-0325">Glycoprotein</keyword>
<evidence type="ECO:0000256" key="4">
    <source>
        <dbReference type="ARBA" id="ARBA00005093"/>
    </source>
</evidence>
<reference evidence="16 17" key="1">
    <citation type="journal article" date="2017" name="Gigascience">
        <title>Genome sequence of the small brown planthopper, Laodelphax striatellus.</title>
        <authorList>
            <person name="Zhu J."/>
            <person name="Jiang F."/>
            <person name="Wang X."/>
            <person name="Yang P."/>
            <person name="Bao Y."/>
            <person name="Zhao W."/>
            <person name="Wang W."/>
            <person name="Lu H."/>
            <person name="Wang Q."/>
            <person name="Cui N."/>
            <person name="Li J."/>
            <person name="Chen X."/>
            <person name="Luo L."/>
            <person name="Yu J."/>
            <person name="Kang L."/>
            <person name="Cui F."/>
        </authorList>
    </citation>
    <scope>NUCLEOTIDE SEQUENCE [LARGE SCALE GENOMIC DNA]</scope>
    <source>
        <strain evidence="16">Lst14</strain>
    </source>
</reference>
<keyword evidence="10 15" id="KW-1133">Transmembrane helix</keyword>
<keyword evidence="8 15" id="KW-0812">Transmembrane</keyword>
<comment type="pathway">
    <text evidence="3">Glycan metabolism; chondroitin sulfate biosynthesis.</text>
</comment>
<dbReference type="STRING" id="195883.A0A482XDI8"/>
<organism evidence="16 17">
    <name type="scientific">Laodelphax striatellus</name>
    <name type="common">Small brown planthopper</name>
    <name type="synonym">Delphax striatella</name>
    <dbReference type="NCBI Taxonomy" id="195883"/>
    <lineage>
        <taxon>Eukaryota</taxon>
        <taxon>Metazoa</taxon>
        <taxon>Ecdysozoa</taxon>
        <taxon>Arthropoda</taxon>
        <taxon>Hexapoda</taxon>
        <taxon>Insecta</taxon>
        <taxon>Pterygota</taxon>
        <taxon>Neoptera</taxon>
        <taxon>Paraneoptera</taxon>
        <taxon>Hemiptera</taxon>
        <taxon>Auchenorrhyncha</taxon>
        <taxon>Fulgoroidea</taxon>
        <taxon>Delphacidae</taxon>
        <taxon>Criomorphinae</taxon>
        <taxon>Laodelphax</taxon>
    </lineage>
</organism>
<evidence type="ECO:0000256" key="7">
    <source>
        <dbReference type="ARBA" id="ARBA00022679"/>
    </source>
</evidence>
<dbReference type="GO" id="GO:0006493">
    <property type="term" value="P:protein O-linked glycosylation"/>
    <property type="evidence" value="ECO:0007669"/>
    <property type="project" value="TreeGrafter"/>
</dbReference>
<dbReference type="GO" id="GO:0047220">
    <property type="term" value="F:galactosylxylosylprotein 3-beta-galactosyltransferase activity"/>
    <property type="evidence" value="ECO:0007669"/>
    <property type="project" value="TreeGrafter"/>
</dbReference>
<comment type="cofactor">
    <cofactor evidence="1">
        <name>Mn(2+)</name>
        <dbReference type="ChEBI" id="CHEBI:29035"/>
    </cofactor>
</comment>
<dbReference type="PANTHER" id="PTHR11214">
    <property type="entry name" value="BETA-1,3-N-ACETYLGLUCOSAMINYLTRANSFERASE"/>
    <property type="match status" value="1"/>
</dbReference>
<gene>
    <name evidence="16" type="ORF">LSTR_LSTR017001</name>
</gene>
<comment type="similarity">
    <text evidence="5 15">Belongs to the glycosyltransferase 31 family.</text>
</comment>
<evidence type="ECO:0000256" key="14">
    <source>
        <dbReference type="ARBA" id="ARBA00023211"/>
    </source>
</evidence>
<dbReference type="EMBL" id="QKKF02011554">
    <property type="protein sequence ID" value="RZF44055.1"/>
    <property type="molecule type" value="Genomic_DNA"/>
</dbReference>
<comment type="pathway">
    <text evidence="4">Glycan metabolism; heparan sulfate biosynthesis.</text>
</comment>
<dbReference type="AlphaFoldDB" id="A0A482XDI8"/>
<evidence type="ECO:0000256" key="5">
    <source>
        <dbReference type="ARBA" id="ARBA00008661"/>
    </source>
</evidence>